<reference evidence="1 3" key="1">
    <citation type="journal article" date="2014" name="PLoS Genet.">
        <title>The Genome of Spironucleus salmonicida Highlights a Fish Pathogen Adapted to Fluctuating Environments.</title>
        <authorList>
            <person name="Xu F."/>
            <person name="Jerlstrom-Hultqvist J."/>
            <person name="Einarsson E."/>
            <person name="Astvaldsson A."/>
            <person name="Svard S.G."/>
            <person name="Andersson J.O."/>
        </authorList>
    </citation>
    <scope>NUCLEOTIDE SEQUENCE</scope>
    <source>
        <strain evidence="3">ATCC 50377</strain>
    </source>
</reference>
<dbReference type="EMBL" id="KI546043">
    <property type="protein sequence ID" value="EST47331.1"/>
    <property type="molecule type" value="Genomic_DNA"/>
</dbReference>
<name>V6LUE8_9EUKA</name>
<organism evidence="1">
    <name type="scientific">Spironucleus salmonicida</name>
    <dbReference type="NCBI Taxonomy" id="348837"/>
    <lineage>
        <taxon>Eukaryota</taxon>
        <taxon>Metamonada</taxon>
        <taxon>Diplomonadida</taxon>
        <taxon>Hexamitidae</taxon>
        <taxon>Hexamitinae</taxon>
        <taxon>Spironucleus</taxon>
    </lineage>
</organism>
<dbReference type="InterPro" id="IPR006439">
    <property type="entry name" value="HAD-SF_hydro_IA"/>
</dbReference>
<dbReference type="OrthoDB" id="40579at2759"/>
<dbReference type="InterPro" id="IPR023214">
    <property type="entry name" value="HAD_sf"/>
</dbReference>
<dbReference type="InterPro" id="IPR023198">
    <property type="entry name" value="PGP-like_dom2"/>
</dbReference>
<dbReference type="Proteomes" id="UP000018208">
    <property type="component" value="Unassembled WGS sequence"/>
</dbReference>
<dbReference type="VEuPathDB" id="GiardiaDB:SS50377_25893"/>
<keyword evidence="4" id="KW-1185">Reference proteome</keyword>
<dbReference type="Pfam" id="PF13419">
    <property type="entry name" value="HAD_2"/>
    <property type="match status" value="1"/>
</dbReference>
<reference evidence="3" key="2">
    <citation type="submission" date="2020-12" db="EMBL/GenBank/DDBJ databases">
        <title>New Spironucleus salmonicida genome in near-complete chromosomes.</title>
        <authorList>
            <person name="Xu F."/>
            <person name="Kurt Z."/>
            <person name="Jimenez-Gonzalez A."/>
            <person name="Astvaldsson A."/>
            <person name="Andersson J.O."/>
            <person name="Svard S.G."/>
        </authorList>
    </citation>
    <scope>NUCLEOTIDE SEQUENCE</scope>
    <source>
        <strain evidence="3">ATCC 50377</strain>
    </source>
</reference>
<dbReference type="AlphaFoldDB" id="V6LUE8"/>
<evidence type="ECO:0000313" key="2">
    <source>
        <dbReference type="EMBL" id="EST47334.1"/>
    </source>
</evidence>
<dbReference type="EMBL" id="KI546043">
    <property type="protein sequence ID" value="EST47334.1"/>
    <property type="molecule type" value="Genomic_DNA"/>
</dbReference>
<evidence type="ECO:0000313" key="1">
    <source>
        <dbReference type="EMBL" id="EST47331.1"/>
    </source>
</evidence>
<evidence type="ECO:0000313" key="4">
    <source>
        <dbReference type="Proteomes" id="UP000018208"/>
    </source>
</evidence>
<dbReference type="Gene3D" id="3.40.50.1000">
    <property type="entry name" value="HAD superfamily/HAD-like"/>
    <property type="match status" value="1"/>
</dbReference>
<dbReference type="Gene3D" id="1.10.150.240">
    <property type="entry name" value="Putative phosphatase, domain 2"/>
    <property type="match status" value="1"/>
</dbReference>
<keyword evidence="1" id="KW-0378">Hydrolase</keyword>
<dbReference type="SFLD" id="SFLDS00003">
    <property type="entry name" value="Haloacid_Dehalogenase"/>
    <property type="match status" value="1"/>
</dbReference>
<accession>V6LUE8</accession>
<dbReference type="PRINTS" id="PR00413">
    <property type="entry name" value="HADHALOGNASE"/>
</dbReference>
<protein>
    <submittedName>
        <fullName evidence="3">Beta-phosphoglucomutase</fullName>
    </submittedName>
    <submittedName>
        <fullName evidence="1">Hydrolase, haloacid dehalogenase-like family</fullName>
    </submittedName>
</protein>
<dbReference type="SUPFAM" id="SSF56784">
    <property type="entry name" value="HAD-like"/>
    <property type="match status" value="1"/>
</dbReference>
<gene>
    <name evidence="1" type="ORF">SS50377_12601</name>
    <name evidence="2" type="ORF">SS50377_12606</name>
    <name evidence="3" type="ORF">SS50377_25893</name>
</gene>
<dbReference type="PANTHER" id="PTHR18901:SF38">
    <property type="entry name" value="PSEUDOURIDINE-5'-PHOSPHATASE"/>
    <property type="match status" value="1"/>
</dbReference>
<dbReference type="InterPro" id="IPR036412">
    <property type="entry name" value="HAD-like_sf"/>
</dbReference>
<dbReference type="EMBL" id="AUWU02000006">
    <property type="protein sequence ID" value="KAH0571702.1"/>
    <property type="molecule type" value="Genomic_DNA"/>
</dbReference>
<dbReference type="SFLD" id="SFLDG01129">
    <property type="entry name" value="C1.5:_HAD__Beta-PGM__Phosphata"/>
    <property type="match status" value="1"/>
</dbReference>
<dbReference type="PANTHER" id="PTHR18901">
    <property type="entry name" value="2-DEOXYGLUCOSE-6-PHOSPHATE PHOSPHATASE 2"/>
    <property type="match status" value="1"/>
</dbReference>
<sequence>MQPAIRDIPCFIFDFDGTIFDSDEALIKHDTMFLSNYGTFTFDRRQHRDQICGFTALDYMHFLKRELQLEPPVEALYEEFTRAALAIYNDCTVIHGALNLLTTLKALGKRVGIATANSADAVNQFLSSNTQFSNLVDVVVSCEEVEVCKPNPEVYIRCAQKLGYDISCCVILEDSLVGLRGARASGAKVYGVLAEPDYQRQQLCDWWGYDLTQVLD</sequence>
<dbReference type="NCBIfam" id="TIGR01509">
    <property type="entry name" value="HAD-SF-IA-v3"/>
    <property type="match status" value="1"/>
</dbReference>
<dbReference type="GO" id="GO:0016791">
    <property type="term" value="F:phosphatase activity"/>
    <property type="evidence" value="ECO:0007669"/>
    <property type="project" value="TreeGrafter"/>
</dbReference>
<dbReference type="InterPro" id="IPR041492">
    <property type="entry name" value="HAD_2"/>
</dbReference>
<evidence type="ECO:0000313" key="3">
    <source>
        <dbReference type="EMBL" id="KAH0571702.1"/>
    </source>
</evidence>
<proteinExistence type="predicted"/>